<gene>
    <name evidence="15" type="primary">Thbd_1</name>
    <name evidence="15" type="ORF">GTO95_0006352</name>
</gene>
<dbReference type="SMART" id="SM00034">
    <property type="entry name" value="CLECT"/>
    <property type="match status" value="1"/>
</dbReference>
<accession>A0A8J7T9S3</accession>
<feature type="domain" description="EGF-like" evidence="13">
    <location>
        <begin position="375"/>
        <end position="410"/>
    </location>
</feature>
<dbReference type="Gene3D" id="2.10.25.10">
    <property type="entry name" value="Laminin"/>
    <property type="match status" value="5"/>
</dbReference>
<dbReference type="EMBL" id="JAAWVO010025969">
    <property type="protein sequence ID" value="MBN3315967.1"/>
    <property type="molecule type" value="Genomic_DNA"/>
</dbReference>
<dbReference type="InterPro" id="IPR016187">
    <property type="entry name" value="CTDL_fold"/>
</dbReference>
<evidence type="ECO:0000256" key="12">
    <source>
        <dbReference type="SAM" id="Phobius"/>
    </source>
</evidence>
<dbReference type="PROSITE" id="PS00010">
    <property type="entry name" value="ASX_HYDROXYL"/>
    <property type="match status" value="3"/>
</dbReference>
<dbReference type="PIRSF" id="PIRSF001775">
    <property type="entry name" value="CD93/CD141"/>
    <property type="match status" value="1"/>
</dbReference>
<dbReference type="PROSITE" id="PS01187">
    <property type="entry name" value="EGF_CA"/>
    <property type="match status" value="2"/>
</dbReference>
<evidence type="ECO:0000256" key="9">
    <source>
        <dbReference type="ARBA" id="ARBA00023136"/>
    </source>
</evidence>
<evidence type="ECO:0000256" key="4">
    <source>
        <dbReference type="ARBA" id="ARBA00022692"/>
    </source>
</evidence>
<comment type="subcellular location">
    <subcellularLocation>
        <location evidence="1">Membrane</location>
        <topology evidence="1">Single-pass type I membrane protein</topology>
    </subcellularLocation>
</comment>
<evidence type="ECO:0000256" key="7">
    <source>
        <dbReference type="ARBA" id="ARBA00022737"/>
    </source>
</evidence>
<dbReference type="Pfam" id="PF07645">
    <property type="entry name" value="EGF_CA"/>
    <property type="match status" value="3"/>
</dbReference>
<dbReference type="InterPro" id="IPR049883">
    <property type="entry name" value="NOTCH1_EGF-like"/>
</dbReference>
<keyword evidence="9 12" id="KW-0472">Membrane</keyword>
<dbReference type="SUPFAM" id="SSF57196">
    <property type="entry name" value="EGF/Laminin"/>
    <property type="match status" value="2"/>
</dbReference>
<evidence type="ECO:0000256" key="8">
    <source>
        <dbReference type="ARBA" id="ARBA00022989"/>
    </source>
</evidence>
<evidence type="ECO:0000256" key="1">
    <source>
        <dbReference type="ARBA" id="ARBA00004479"/>
    </source>
</evidence>
<dbReference type="PANTHER" id="PTHR14789:SF9">
    <property type="entry name" value="THROMBOMODULIN"/>
    <property type="match status" value="1"/>
</dbReference>
<keyword evidence="2 11" id="KW-0245">EGF-like domain</keyword>
<reference evidence="15" key="1">
    <citation type="journal article" date="2021" name="Cell">
        <title>Tracing the genetic footprints of vertebrate landing in non-teleost ray-finned fishes.</title>
        <authorList>
            <person name="Bi X."/>
            <person name="Wang K."/>
            <person name="Yang L."/>
            <person name="Pan H."/>
            <person name="Jiang H."/>
            <person name="Wei Q."/>
            <person name="Fang M."/>
            <person name="Yu H."/>
            <person name="Zhu C."/>
            <person name="Cai Y."/>
            <person name="He Y."/>
            <person name="Gan X."/>
            <person name="Zeng H."/>
            <person name="Yu D."/>
            <person name="Zhu Y."/>
            <person name="Jiang H."/>
            <person name="Qiu Q."/>
            <person name="Yang H."/>
            <person name="Zhang Y.E."/>
            <person name="Wang W."/>
            <person name="Zhu M."/>
            <person name="He S."/>
            <person name="Zhang G."/>
        </authorList>
    </citation>
    <scope>NUCLEOTIDE SEQUENCE</scope>
    <source>
        <strain evidence="15">Allg_001</strain>
    </source>
</reference>
<dbReference type="SUPFAM" id="SSF56436">
    <property type="entry name" value="C-type lectin-like"/>
    <property type="match status" value="1"/>
</dbReference>
<keyword evidence="5" id="KW-0732">Signal</keyword>
<comment type="caution">
    <text evidence="15">The sequence shown here is derived from an EMBL/GenBank/DDBJ whole genome shotgun (WGS) entry which is preliminary data.</text>
</comment>
<dbReference type="FunFam" id="2.10.25.10:FF:000119">
    <property type="entry name" value="vitamin K-dependent protein S"/>
    <property type="match status" value="1"/>
</dbReference>
<evidence type="ECO:0000256" key="3">
    <source>
        <dbReference type="ARBA" id="ARBA00022553"/>
    </source>
</evidence>
<feature type="non-terminal residue" evidence="15">
    <location>
        <position position="1"/>
    </location>
</feature>
<dbReference type="SUPFAM" id="SSF57184">
    <property type="entry name" value="Growth factor receptor domain"/>
    <property type="match status" value="1"/>
</dbReference>
<keyword evidence="3" id="KW-0597">Phosphoprotein</keyword>
<dbReference type="Gene3D" id="3.10.100.10">
    <property type="entry name" value="Mannose-Binding Protein A, subunit A"/>
    <property type="match status" value="1"/>
</dbReference>
<dbReference type="InterPro" id="IPR018097">
    <property type="entry name" value="EGF_Ca-bd_CS"/>
</dbReference>
<evidence type="ECO:0000256" key="6">
    <source>
        <dbReference type="ARBA" id="ARBA00022734"/>
    </source>
</evidence>
<evidence type="ECO:0000256" key="2">
    <source>
        <dbReference type="ARBA" id="ARBA00022536"/>
    </source>
</evidence>
<keyword evidence="10 11" id="KW-1015">Disulfide bond</keyword>
<dbReference type="Pfam" id="PF00059">
    <property type="entry name" value="Lectin_C"/>
    <property type="match status" value="1"/>
</dbReference>
<proteinExistence type="predicted"/>
<feature type="domain" description="C-type lectin" evidence="14">
    <location>
        <begin position="28"/>
        <end position="141"/>
    </location>
</feature>
<dbReference type="InterPro" id="IPR001881">
    <property type="entry name" value="EGF-like_Ca-bd_dom"/>
</dbReference>
<dbReference type="GO" id="GO:0016020">
    <property type="term" value="C:membrane"/>
    <property type="evidence" value="ECO:0007669"/>
    <property type="project" value="UniProtKB-SubCell"/>
</dbReference>
<evidence type="ECO:0000313" key="16">
    <source>
        <dbReference type="Proteomes" id="UP000736164"/>
    </source>
</evidence>
<dbReference type="SMART" id="SM00181">
    <property type="entry name" value="EGF"/>
    <property type="match status" value="5"/>
</dbReference>
<dbReference type="AlphaFoldDB" id="A0A8J7T9S3"/>
<dbReference type="PROSITE" id="PS50041">
    <property type="entry name" value="C_TYPE_LECTIN_2"/>
    <property type="match status" value="1"/>
</dbReference>
<comment type="caution">
    <text evidence="11">Lacks conserved residue(s) required for the propagation of feature annotation.</text>
</comment>
<evidence type="ECO:0000256" key="10">
    <source>
        <dbReference type="ARBA" id="ARBA00023157"/>
    </source>
</evidence>
<feature type="disulfide bond" evidence="11">
    <location>
        <begin position="379"/>
        <end position="389"/>
    </location>
</feature>
<dbReference type="PROSITE" id="PS01186">
    <property type="entry name" value="EGF_2"/>
    <property type="match status" value="2"/>
</dbReference>
<feature type="domain" description="EGF-like" evidence="13">
    <location>
        <begin position="290"/>
        <end position="329"/>
    </location>
</feature>
<keyword evidence="4 12" id="KW-0812">Transmembrane</keyword>
<dbReference type="PRINTS" id="PR00907">
    <property type="entry name" value="THRMBOMODULN"/>
</dbReference>
<dbReference type="InterPro" id="IPR000152">
    <property type="entry name" value="EGF-type_Asp/Asn_hydroxyl_site"/>
</dbReference>
<name>A0A8J7T9S3_ATRSP</name>
<protein>
    <submittedName>
        <fullName evidence="15">TRBM protein</fullName>
    </submittedName>
</protein>
<dbReference type="GO" id="GO:0030246">
    <property type="term" value="F:carbohydrate binding"/>
    <property type="evidence" value="ECO:0007669"/>
    <property type="project" value="UniProtKB-KW"/>
</dbReference>
<dbReference type="InterPro" id="IPR051505">
    <property type="entry name" value="C-type_lectin_domain"/>
</dbReference>
<dbReference type="CDD" id="cd00054">
    <property type="entry name" value="EGF_CA"/>
    <property type="match status" value="2"/>
</dbReference>
<feature type="transmembrane region" description="Helical" evidence="12">
    <location>
        <begin position="452"/>
        <end position="475"/>
    </location>
</feature>
<keyword evidence="16" id="KW-1185">Reference proteome</keyword>
<keyword evidence="6" id="KW-0430">Lectin</keyword>
<sequence length="509" mass="56726">MESLMRILATVQFILQITGKSAKSGVCVGNACYSINQDSTTFQTAMNKCELQGHLMTVRSSVSSDVLAVLIANSKADFWIGLQRPAGRCTDNTAKLRGYVWVTEDENTDFTNWEDSVSACSRQCVSVSSDLKWKERSCQDEVDGFLCEYNFNKTCDPLPRDIDEFILYKTPLGIKGEDLASIPPGSIATLKPSDFKVLCVADEPNSWIQGPWSCEFENGGCEHQCRMKNGKPECICPPGEELKGNKLNCNKWNLCVNSDCEHLCVNHNDSYTCLCDHGFKLEEDGKRCRDIDDCELPGICGHEKVCVNMPGSFECRCPDGYEDVKGKCEDIDECLNDVCQQDCENVMGSYKCSCFQGYVQRNENTSKEDGLYCVDIDECESGTYCSHFCNNTFGSYSCYCEKGFYLLNNNLCVAEEEKVGSTTTIFPPVVSGFVIPTSNYTADDTYIVTPGVLFGIVICTVVIILVLIFFLHWVYKNHVKAGPAFNPKKKDLRVDPHESTEMSTDAGFI</sequence>
<keyword evidence="7" id="KW-0677">Repeat</keyword>
<dbReference type="GO" id="GO:0005509">
    <property type="term" value="F:calcium ion binding"/>
    <property type="evidence" value="ECO:0007669"/>
    <property type="project" value="InterPro"/>
</dbReference>
<evidence type="ECO:0000259" key="14">
    <source>
        <dbReference type="PROSITE" id="PS50041"/>
    </source>
</evidence>
<dbReference type="InterPro" id="IPR001304">
    <property type="entry name" value="C-type_lectin-like"/>
</dbReference>
<dbReference type="InterPro" id="IPR016186">
    <property type="entry name" value="C-type_lectin-like/link_sf"/>
</dbReference>
<evidence type="ECO:0000256" key="5">
    <source>
        <dbReference type="ARBA" id="ARBA00022729"/>
    </source>
</evidence>
<feature type="non-terminal residue" evidence="15">
    <location>
        <position position="509"/>
    </location>
</feature>
<dbReference type="SMART" id="SM00179">
    <property type="entry name" value="EGF_CA"/>
    <property type="match status" value="4"/>
</dbReference>
<evidence type="ECO:0000313" key="15">
    <source>
        <dbReference type="EMBL" id="MBN3315967.1"/>
    </source>
</evidence>
<dbReference type="PANTHER" id="PTHR14789">
    <property type="entry name" value="CHONDROLECTIN VARIANT CHODLFDELTAE"/>
    <property type="match status" value="1"/>
</dbReference>
<evidence type="ECO:0000256" key="11">
    <source>
        <dbReference type="PROSITE-ProRule" id="PRU00076"/>
    </source>
</evidence>
<keyword evidence="8 12" id="KW-1133">Transmembrane helix</keyword>
<dbReference type="PROSITE" id="PS50026">
    <property type="entry name" value="EGF_3"/>
    <property type="match status" value="2"/>
</dbReference>
<dbReference type="Proteomes" id="UP000736164">
    <property type="component" value="Unassembled WGS sequence"/>
</dbReference>
<dbReference type="InterPro" id="IPR009030">
    <property type="entry name" value="Growth_fac_rcpt_cys_sf"/>
</dbReference>
<dbReference type="InterPro" id="IPR000742">
    <property type="entry name" value="EGF"/>
</dbReference>
<evidence type="ECO:0000259" key="13">
    <source>
        <dbReference type="PROSITE" id="PS50026"/>
    </source>
</evidence>
<organism evidence="15 16">
    <name type="scientific">Atractosteus spatula</name>
    <name type="common">Alligator gar</name>
    <name type="synonym">Lepisosteus spatula</name>
    <dbReference type="NCBI Taxonomy" id="7917"/>
    <lineage>
        <taxon>Eukaryota</taxon>
        <taxon>Metazoa</taxon>
        <taxon>Chordata</taxon>
        <taxon>Craniata</taxon>
        <taxon>Vertebrata</taxon>
        <taxon>Euteleostomi</taxon>
        <taxon>Actinopterygii</taxon>
        <taxon>Neopterygii</taxon>
        <taxon>Holostei</taxon>
        <taxon>Semionotiformes</taxon>
        <taxon>Lepisosteidae</taxon>
        <taxon>Atractosteus</taxon>
    </lineage>
</organism>